<feature type="region of interest" description="Disordered" evidence="1">
    <location>
        <begin position="141"/>
        <end position="210"/>
    </location>
</feature>
<reference evidence="2" key="1">
    <citation type="journal article" date="2020" name="Stud. Mycol.">
        <title>101 Dothideomycetes genomes: a test case for predicting lifestyles and emergence of pathogens.</title>
        <authorList>
            <person name="Haridas S."/>
            <person name="Albert R."/>
            <person name="Binder M."/>
            <person name="Bloem J."/>
            <person name="Labutti K."/>
            <person name="Salamov A."/>
            <person name="Andreopoulos B."/>
            <person name="Baker S."/>
            <person name="Barry K."/>
            <person name="Bills G."/>
            <person name="Bluhm B."/>
            <person name="Cannon C."/>
            <person name="Castanera R."/>
            <person name="Culley D."/>
            <person name="Daum C."/>
            <person name="Ezra D."/>
            <person name="Gonzalez J."/>
            <person name="Henrissat B."/>
            <person name="Kuo A."/>
            <person name="Liang C."/>
            <person name="Lipzen A."/>
            <person name="Lutzoni F."/>
            <person name="Magnuson J."/>
            <person name="Mondo S."/>
            <person name="Nolan M."/>
            <person name="Ohm R."/>
            <person name="Pangilinan J."/>
            <person name="Park H.-J."/>
            <person name="Ramirez L."/>
            <person name="Alfaro M."/>
            <person name="Sun H."/>
            <person name="Tritt A."/>
            <person name="Yoshinaga Y."/>
            <person name="Zwiers L.-H."/>
            <person name="Turgeon B."/>
            <person name="Goodwin S."/>
            <person name="Spatafora J."/>
            <person name="Crous P."/>
            <person name="Grigoriev I."/>
        </authorList>
    </citation>
    <scope>NUCLEOTIDE SEQUENCE</scope>
    <source>
        <strain evidence="2">CBS 627.86</strain>
    </source>
</reference>
<name>A0A6A5ZGY2_9PLEO</name>
<protein>
    <submittedName>
        <fullName evidence="2">Uncharacterized protein</fullName>
    </submittedName>
</protein>
<proteinExistence type="predicted"/>
<organism evidence="2 3">
    <name type="scientific">Lophiotrema nucula</name>
    <dbReference type="NCBI Taxonomy" id="690887"/>
    <lineage>
        <taxon>Eukaryota</taxon>
        <taxon>Fungi</taxon>
        <taxon>Dikarya</taxon>
        <taxon>Ascomycota</taxon>
        <taxon>Pezizomycotina</taxon>
        <taxon>Dothideomycetes</taxon>
        <taxon>Pleosporomycetidae</taxon>
        <taxon>Pleosporales</taxon>
        <taxon>Lophiotremataceae</taxon>
        <taxon>Lophiotrema</taxon>
    </lineage>
</organism>
<dbReference type="Proteomes" id="UP000799770">
    <property type="component" value="Unassembled WGS sequence"/>
</dbReference>
<evidence type="ECO:0000313" key="2">
    <source>
        <dbReference type="EMBL" id="KAF2118749.1"/>
    </source>
</evidence>
<feature type="compositionally biased region" description="Low complexity" evidence="1">
    <location>
        <begin position="148"/>
        <end position="161"/>
    </location>
</feature>
<accession>A0A6A5ZGY2</accession>
<sequence length="285" mass="30382">MISQGGRTWTLNQGPELWRALVEGCAKSGCFGPALGAESRFEIGMGYREMRMPTFGPFGDLCFTCRTLSSAVLALPFAMSPAMLSRVLFLLLLSNLGLAVYVRDLPLLNTTTTLSVRLSTESTPTEKPLYKPHLEFSESITGFGPQSTPELEPTTTEAALPSTTGSDESLAHSIIATETESRAHKPHVESSAAVTGLEPDEPTRKNGYFSGSATTSVQAVSTDSPDVGGIISSYFKPSSNFAHIESTASGLRFPTGAATTTAPSALWWQLLALDEALQHIDSSTL</sequence>
<feature type="compositionally biased region" description="Basic and acidic residues" evidence="1">
    <location>
        <begin position="179"/>
        <end position="188"/>
    </location>
</feature>
<evidence type="ECO:0000313" key="3">
    <source>
        <dbReference type="Proteomes" id="UP000799770"/>
    </source>
</evidence>
<evidence type="ECO:0000256" key="1">
    <source>
        <dbReference type="SAM" id="MobiDB-lite"/>
    </source>
</evidence>
<dbReference type="AlphaFoldDB" id="A0A6A5ZGY2"/>
<keyword evidence="3" id="KW-1185">Reference proteome</keyword>
<gene>
    <name evidence="2" type="ORF">BDV96DRAFT_362109</name>
</gene>
<dbReference type="EMBL" id="ML977316">
    <property type="protein sequence ID" value="KAF2118749.1"/>
    <property type="molecule type" value="Genomic_DNA"/>
</dbReference>